<dbReference type="PANTHER" id="PTHR11633:SF1">
    <property type="entry name" value="LD28763P"/>
    <property type="match status" value="1"/>
</dbReference>
<accession>A0A9N9RNI9</accession>
<name>A0A9N9RNI9_9DIPT</name>
<evidence type="ECO:0000256" key="3">
    <source>
        <dbReference type="ARBA" id="ARBA00022525"/>
    </source>
</evidence>
<dbReference type="GO" id="GO:0008083">
    <property type="term" value="F:growth factor activity"/>
    <property type="evidence" value="ECO:0007669"/>
    <property type="project" value="UniProtKB-KW"/>
</dbReference>
<evidence type="ECO:0000256" key="7">
    <source>
        <dbReference type="RuleBase" id="RU003818"/>
    </source>
</evidence>
<feature type="chain" id="PRO_5040190528" description="Platelet-derived growth factor (PDGF) family profile domain-containing protein" evidence="8">
    <location>
        <begin position="36"/>
        <end position="331"/>
    </location>
</feature>
<evidence type="ECO:0000256" key="5">
    <source>
        <dbReference type="ARBA" id="ARBA00023030"/>
    </source>
</evidence>
<gene>
    <name evidence="10" type="ORF">CHIRRI_LOCUS3208</name>
</gene>
<protein>
    <recommendedName>
        <fullName evidence="9">Platelet-derived growth factor (PDGF) family profile domain-containing protein</fullName>
    </recommendedName>
</protein>
<keyword evidence="11" id="KW-1185">Reference proteome</keyword>
<dbReference type="EMBL" id="OU895877">
    <property type="protein sequence ID" value="CAG9800258.1"/>
    <property type="molecule type" value="Genomic_DNA"/>
</dbReference>
<proteinExistence type="inferred from homology"/>
<sequence length="331" mass="37338">MKRLIRNKRNIYVPSWNRIALVCLFSLQIIKTVSTQSTKENIILEEDVRQIRALETQEAQTDSAFDSCPMCNLSEMPMDLAEKINEISDVDIFIQDFVDTTNSLSNVSSTFTHPANRKRRAAASNQLRQATCQPVDTVISLIPKDERDPTIYYFPSCVIVKQCGGCCAHSGTSCTPTDETEKQITVKKTKFVNEPKLANLGDVTMTIKEHNKCKCLCKKSASDCNGLQRFIRSQCRCECTNSKEADQCAQNPKKLFDSNSCACVCRDTKYCDHGLRFDQETCLCQPITDTTDEDEYSLQFGEHSYSVINETFEATDDNKYETDESITTTSA</sequence>
<dbReference type="InterPro" id="IPR000072">
    <property type="entry name" value="PDGF/VEGF_dom"/>
</dbReference>
<organism evidence="10 11">
    <name type="scientific">Chironomus riparius</name>
    <dbReference type="NCBI Taxonomy" id="315576"/>
    <lineage>
        <taxon>Eukaryota</taxon>
        <taxon>Metazoa</taxon>
        <taxon>Ecdysozoa</taxon>
        <taxon>Arthropoda</taxon>
        <taxon>Hexapoda</taxon>
        <taxon>Insecta</taxon>
        <taxon>Pterygota</taxon>
        <taxon>Neoptera</taxon>
        <taxon>Endopterygota</taxon>
        <taxon>Diptera</taxon>
        <taxon>Nematocera</taxon>
        <taxon>Chironomoidea</taxon>
        <taxon>Chironomidae</taxon>
        <taxon>Chironominae</taxon>
        <taxon>Chironomus</taxon>
    </lineage>
</organism>
<evidence type="ECO:0000256" key="4">
    <source>
        <dbReference type="ARBA" id="ARBA00022729"/>
    </source>
</evidence>
<evidence type="ECO:0000259" key="9">
    <source>
        <dbReference type="PROSITE" id="PS50278"/>
    </source>
</evidence>
<dbReference type="PROSITE" id="PS50278">
    <property type="entry name" value="PDGF_2"/>
    <property type="match status" value="1"/>
</dbReference>
<reference evidence="10" key="2">
    <citation type="submission" date="2022-10" db="EMBL/GenBank/DDBJ databases">
        <authorList>
            <consortium name="ENA_rothamsted_submissions"/>
            <consortium name="culmorum"/>
            <person name="King R."/>
        </authorList>
    </citation>
    <scope>NUCLEOTIDE SEQUENCE</scope>
</reference>
<dbReference type="SMART" id="SM00141">
    <property type="entry name" value="PDGF"/>
    <property type="match status" value="1"/>
</dbReference>
<dbReference type="SUPFAM" id="SSF57501">
    <property type="entry name" value="Cystine-knot cytokines"/>
    <property type="match status" value="1"/>
</dbReference>
<comment type="subcellular location">
    <subcellularLocation>
        <location evidence="1">Secreted</location>
    </subcellularLocation>
</comment>
<comment type="similarity">
    <text evidence="2 7">Belongs to the PDGF/VEGF growth factor family.</text>
</comment>
<feature type="domain" description="Platelet-derived growth factor (PDGF) family profile" evidence="9">
    <location>
        <begin position="119"/>
        <end position="220"/>
    </location>
</feature>
<evidence type="ECO:0000256" key="8">
    <source>
        <dbReference type="SAM" id="SignalP"/>
    </source>
</evidence>
<evidence type="ECO:0000256" key="6">
    <source>
        <dbReference type="ARBA" id="ARBA00023246"/>
    </source>
</evidence>
<evidence type="ECO:0000313" key="11">
    <source>
        <dbReference type="Proteomes" id="UP001153620"/>
    </source>
</evidence>
<dbReference type="Pfam" id="PF03128">
    <property type="entry name" value="CXCXC"/>
    <property type="match status" value="1"/>
</dbReference>
<dbReference type="GO" id="GO:0005615">
    <property type="term" value="C:extracellular space"/>
    <property type="evidence" value="ECO:0007669"/>
    <property type="project" value="TreeGrafter"/>
</dbReference>
<evidence type="ECO:0000256" key="2">
    <source>
        <dbReference type="ARBA" id="ARBA00006686"/>
    </source>
</evidence>
<keyword evidence="4 8" id="KW-0732">Signal</keyword>
<keyword evidence="3" id="KW-0964">Secreted</keyword>
<dbReference type="OrthoDB" id="8878063at2759"/>
<dbReference type="PANTHER" id="PTHR11633">
    <property type="entry name" value="PLATELET-DERIVED GROWTH FACTOR"/>
    <property type="match status" value="1"/>
</dbReference>
<dbReference type="GO" id="GO:0008284">
    <property type="term" value="P:positive regulation of cell population proliferation"/>
    <property type="evidence" value="ECO:0007669"/>
    <property type="project" value="TreeGrafter"/>
</dbReference>
<dbReference type="Proteomes" id="UP001153620">
    <property type="component" value="Chromosome 1"/>
</dbReference>
<dbReference type="AlphaFoldDB" id="A0A9N9RNI9"/>
<feature type="signal peptide" evidence="8">
    <location>
        <begin position="1"/>
        <end position="35"/>
    </location>
</feature>
<dbReference type="GO" id="GO:0051781">
    <property type="term" value="P:positive regulation of cell division"/>
    <property type="evidence" value="ECO:0007669"/>
    <property type="project" value="UniProtKB-KW"/>
</dbReference>
<keyword evidence="5 7" id="KW-0339">Growth factor</keyword>
<dbReference type="Pfam" id="PF00341">
    <property type="entry name" value="PDGF"/>
    <property type="match status" value="1"/>
</dbReference>
<evidence type="ECO:0000313" key="10">
    <source>
        <dbReference type="EMBL" id="CAG9800258.1"/>
    </source>
</evidence>
<dbReference type="InterPro" id="IPR029034">
    <property type="entry name" value="Cystine-knot_cytokine"/>
</dbReference>
<dbReference type="GO" id="GO:0016020">
    <property type="term" value="C:membrane"/>
    <property type="evidence" value="ECO:0007669"/>
    <property type="project" value="InterPro"/>
</dbReference>
<dbReference type="Gene3D" id="2.10.90.10">
    <property type="entry name" value="Cystine-knot cytokines"/>
    <property type="match status" value="1"/>
</dbReference>
<dbReference type="InterPro" id="IPR004153">
    <property type="entry name" value="CXCXC_repeat"/>
</dbReference>
<reference evidence="10" key="1">
    <citation type="submission" date="2022-01" db="EMBL/GenBank/DDBJ databases">
        <authorList>
            <person name="King R."/>
        </authorList>
    </citation>
    <scope>NUCLEOTIDE SEQUENCE</scope>
</reference>
<dbReference type="GO" id="GO:0070851">
    <property type="term" value="F:growth factor receptor binding"/>
    <property type="evidence" value="ECO:0007669"/>
    <property type="project" value="TreeGrafter"/>
</dbReference>
<evidence type="ECO:0000256" key="1">
    <source>
        <dbReference type="ARBA" id="ARBA00004613"/>
    </source>
</evidence>
<keyword evidence="6" id="KW-0497">Mitogen</keyword>